<feature type="transmembrane region" description="Helical" evidence="1">
    <location>
        <begin position="1015"/>
        <end position="1038"/>
    </location>
</feature>
<feature type="transmembrane region" description="Helical" evidence="1">
    <location>
        <begin position="526"/>
        <end position="551"/>
    </location>
</feature>
<dbReference type="PRINTS" id="PR00702">
    <property type="entry name" value="ACRIFLAVINRP"/>
</dbReference>
<dbReference type="AlphaFoldDB" id="E6QWI0"/>
<dbReference type="SUPFAM" id="SSF82693">
    <property type="entry name" value="Multidrug efflux transporter AcrB pore domain, PN1, PN2, PC1 and PC2 subdomains"/>
    <property type="match status" value="2"/>
</dbReference>
<feature type="transmembrane region" description="Helical" evidence="1">
    <location>
        <begin position="909"/>
        <end position="927"/>
    </location>
</feature>
<keyword evidence="1" id="KW-0472">Membrane</keyword>
<dbReference type="Gene3D" id="3.30.70.1320">
    <property type="entry name" value="Multidrug efflux transporter AcrB pore domain like"/>
    <property type="match status" value="1"/>
</dbReference>
<organism evidence="2">
    <name type="scientific">mine drainage metagenome</name>
    <dbReference type="NCBI Taxonomy" id="410659"/>
    <lineage>
        <taxon>unclassified sequences</taxon>
        <taxon>metagenomes</taxon>
        <taxon>ecological metagenomes</taxon>
    </lineage>
</organism>
<dbReference type="PANTHER" id="PTHR32063">
    <property type="match status" value="1"/>
</dbReference>
<evidence type="ECO:0000256" key="1">
    <source>
        <dbReference type="SAM" id="Phobius"/>
    </source>
</evidence>
<keyword evidence="1" id="KW-1133">Transmembrane helix</keyword>
<keyword evidence="1" id="KW-0812">Transmembrane</keyword>
<dbReference type="GO" id="GO:0005886">
    <property type="term" value="C:plasma membrane"/>
    <property type="evidence" value="ECO:0007669"/>
    <property type="project" value="TreeGrafter"/>
</dbReference>
<sequence length="1047" mass="113062">MWIVKLALQRPYTFLVMALLIVLLGIFSILRTPTDILPNINIPVVSVIWNYSGLPPEDMANHITSFSERVATTTVNNIEHIESQSLNGIAVVKYFFQPNVNENLAVAQITSISQTILRFMPPGTTPPFILAYNASSVPVIQLALASSRLTGAELFDFGNNFIRTELSPVAGTSIPYPYGGVIRQVQVDLEPQALRTYGLSANDVSTALADQNLILPAGTQKIGHKEFFIKLNVSFSTIDAINDIPLRSVNGTIIHIRDVAHVYDGAPPQTNMVRIDGHHAVLMSILKTGTASTLNIISGIKKLLPSVRSDMPDGMSLHTMGDQSVFVQAAINGVIREGITAAALTGLMILLFLGSWRSTLIITISIPLSILVSITVLSWLGETINIMTLGGLALAVGILVDDATVAIENINWHLEQGKDTETAILDGAHQIAMPSLVSTLAICIVFIPMFLLTGVAHYLFIPLAEAVIFAMLASWFLSRTLVPTLAKYWLKAHHVGDAPPPKHWGARLQLRFEAAFERLRTAYHEILMAVLAIPGLFILLFFVGIAASFLLSPWIGEDFFPQVDAGEIKLHIRAPTGTRIEDTAALCDRIETSIRHTIPANQVANIIDNIGLPYSGINLSYSTSAPIGPSDADIYISLSPKHAPTADYVRQLRRSLNAQFPGTTFSFLPADIVSQILNFGLPSPLDIQVTGNNLNANRQYVAELLPQIKQVPGAVDMHVQQAFNYPQINVSINRNNAQLLGYSEKDVATNLLTSLSGSFQTSPSFWVNPHNGVQYNVVAQVPQYRMQNLNDLAQLPISIGAGTPPQILSNLASFSHSTGPAVVSHYNVKPALDIFGSVQGTDLGDVATHLQRIIAANAHHLPKGSAVTLRGQVQTMQDSFHSLEWGLLGAVVLVYLLIVVNFQSWLDPLIVIAALPAALAGIVWMLFLTHTTLSVPALTGAIMCMGVGAANSILIVSFARERMGDGLSAQDAALESGYTRLRPVLMTALAMIIGMLPMALGLGDGGEQNAPLGRAVIGGLLFATPATLLLVPALFSLLRRNTHALMH</sequence>
<name>E6QWI0_9ZZZZ</name>
<proteinExistence type="predicted"/>
<feature type="transmembrane region" description="Helical" evidence="1">
    <location>
        <begin position="12"/>
        <end position="30"/>
    </location>
</feature>
<comment type="caution">
    <text evidence="2">The sequence shown here is derived from an EMBL/GenBank/DDBJ whole genome shotgun (WGS) entry which is preliminary data.</text>
</comment>
<protein>
    <submittedName>
        <fullName evidence="2">Acriflavin resistance protein</fullName>
    </submittedName>
</protein>
<dbReference type="Pfam" id="PF00873">
    <property type="entry name" value="ACR_tran"/>
    <property type="match status" value="1"/>
</dbReference>
<dbReference type="Gene3D" id="1.20.1640.10">
    <property type="entry name" value="Multidrug efflux transporter AcrB transmembrane domain"/>
    <property type="match status" value="2"/>
</dbReference>
<dbReference type="Gene3D" id="3.30.70.1430">
    <property type="entry name" value="Multidrug efflux transporter AcrB pore domain"/>
    <property type="match status" value="2"/>
</dbReference>
<evidence type="ECO:0000313" key="2">
    <source>
        <dbReference type="EMBL" id="CBI11603.1"/>
    </source>
</evidence>
<dbReference type="GO" id="GO:0042910">
    <property type="term" value="F:xenobiotic transmembrane transporter activity"/>
    <property type="evidence" value="ECO:0007669"/>
    <property type="project" value="TreeGrafter"/>
</dbReference>
<dbReference type="EMBL" id="CABR01000152">
    <property type="protein sequence ID" value="CBI11603.1"/>
    <property type="molecule type" value="Genomic_DNA"/>
</dbReference>
<accession>E6QWI0</accession>
<dbReference type="InterPro" id="IPR027463">
    <property type="entry name" value="AcrB_DN_DC_subdom"/>
</dbReference>
<gene>
    <name evidence="2" type="ORF">CARN7_2438</name>
</gene>
<dbReference type="InterPro" id="IPR001036">
    <property type="entry name" value="Acrflvin-R"/>
</dbReference>
<feature type="transmembrane region" description="Helical" evidence="1">
    <location>
        <begin position="431"/>
        <end position="452"/>
    </location>
</feature>
<reference evidence="2" key="1">
    <citation type="submission" date="2009-10" db="EMBL/GenBank/DDBJ databases">
        <title>Diversity of trophic interactions inside an arsenic-rich microbial ecosystem.</title>
        <authorList>
            <person name="Bertin P.N."/>
            <person name="Heinrich-Salmeron A."/>
            <person name="Pelletier E."/>
            <person name="Goulhen-Chollet F."/>
            <person name="Arsene-Ploetze F."/>
            <person name="Gallien S."/>
            <person name="Calteau A."/>
            <person name="Vallenet D."/>
            <person name="Casiot C."/>
            <person name="Chane-Woon-Ming B."/>
            <person name="Giloteaux L."/>
            <person name="Barakat M."/>
            <person name="Bonnefoy V."/>
            <person name="Bruneel O."/>
            <person name="Chandler M."/>
            <person name="Cleiss J."/>
            <person name="Duran R."/>
            <person name="Elbaz-Poulichet F."/>
            <person name="Fonknechten N."/>
            <person name="Lauga B."/>
            <person name="Mornico D."/>
            <person name="Ortet P."/>
            <person name="Schaeffer C."/>
            <person name="Siguier P."/>
            <person name="Alexander Thil Smith A."/>
            <person name="Van Dorsselaer A."/>
            <person name="Weissenbach J."/>
            <person name="Medigue C."/>
            <person name="Le Paslier D."/>
        </authorList>
    </citation>
    <scope>NUCLEOTIDE SEQUENCE</scope>
</reference>
<dbReference type="SUPFAM" id="SSF82714">
    <property type="entry name" value="Multidrug efflux transporter AcrB TolC docking domain, DN and DC subdomains"/>
    <property type="match status" value="2"/>
</dbReference>
<feature type="transmembrane region" description="Helical" evidence="1">
    <location>
        <begin position="933"/>
        <end position="959"/>
    </location>
</feature>
<feature type="transmembrane region" description="Helical" evidence="1">
    <location>
        <begin position="360"/>
        <end position="380"/>
    </location>
</feature>
<dbReference type="Gene3D" id="3.30.70.1440">
    <property type="entry name" value="Multidrug efflux transporter AcrB pore domain"/>
    <property type="match status" value="1"/>
</dbReference>
<dbReference type="Gene3D" id="3.30.2090.10">
    <property type="entry name" value="Multidrug efflux transporter AcrB TolC docking domain, DN and DC subdomains"/>
    <property type="match status" value="2"/>
</dbReference>
<feature type="transmembrane region" description="Helical" evidence="1">
    <location>
        <begin position="885"/>
        <end position="902"/>
    </location>
</feature>
<feature type="transmembrane region" description="Helical" evidence="1">
    <location>
        <begin position="984"/>
        <end position="1003"/>
    </location>
</feature>
<feature type="transmembrane region" description="Helical" evidence="1">
    <location>
        <begin position="458"/>
        <end position="477"/>
    </location>
</feature>
<dbReference type="PANTHER" id="PTHR32063:SF8">
    <property type="entry name" value="CATION EFFLUX PROTEIN"/>
    <property type="match status" value="1"/>
</dbReference>
<dbReference type="SUPFAM" id="SSF82866">
    <property type="entry name" value="Multidrug efflux transporter AcrB transmembrane domain"/>
    <property type="match status" value="2"/>
</dbReference>